<evidence type="ECO:0000313" key="8">
    <source>
        <dbReference type="Proteomes" id="UP000199460"/>
    </source>
</evidence>
<keyword evidence="3 6" id="KW-0812">Transmembrane</keyword>
<dbReference type="InterPro" id="IPR002549">
    <property type="entry name" value="AI-2E-like"/>
</dbReference>
<comment type="similarity">
    <text evidence="2">Belongs to the autoinducer-2 exporter (AI-2E) (TC 2.A.86) family.</text>
</comment>
<keyword evidence="4 6" id="KW-1133">Transmembrane helix</keyword>
<organism evidence="7 8">
    <name type="scientific">Ectopseudomonas guguanensis</name>
    <dbReference type="NCBI Taxonomy" id="1198456"/>
    <lineage>
        <taxon>Bacteria</taxon>
        <taxon>Pseudomonadati</taxon>
        <taxon>Pseudomonadota</taxon>
        <taxon>Gammaproteobacteria</taxon>
        <taxon>Pseudomonadales</taxon>
        <taxon>Pseudomonadaceae</taxon>
        <taxon>Ectopseudomonas</taxon>
    </lineage>
</organism>
<evidence type="ECO:0000256" key="2">
    <source>
        <dbReference type="ARBA" id="ARBA00009773"/>
    </source>
</evidence>
<protein>
    <submittedName>
        <fullName evidence="7">Predicted PurR-regulated permease PerM</fullName>
    </submittedName>
</protein>
<dbReference type="EMBL" id="FNJJ01000001">
    <property type="protein sequence ID" value="SDO49955.1"/>
    <property type="molecule type" value="Genomic_DNA"/>
</dbReference>
<dbReference type="AlphaFoldDB" id="A0A1H0K1T3"/>
<dbReference type="GO" id="GO:0016020">
    <property type="term" value="C:membrane"/>
    <property type="evidence" value="ECO:0007669"/>
    <property type="project" value="UniProtKB-SubCell"/>
</dbReference>
<feature type="transmembrane region" description="Helical" evidence="6">
    <location>
        <begin position="275"/>
        <end position="298"/>
    </location>
</feature>
<feature type="transmembrane region" description="Helical" evidence="6">
    <location>
        <begin position="20"/>
        <end position="51"/>
    </location>
</feature>
<feature type="transmembrane region" description="Helical" evidence="6">
    <location>
        <begin position="71"/>
        <end position="94"/>
    </location>
</feature>
<dbReference type="Pfam" id="PF01594">
    <property type="entry name" value="AI-2E_transport"/>
    <property type="match status" value="1"/>
</dbReference>
<dbReference type="Proteomes" id="UP000199460">
    <property type="component" value="Unassembled WGS sequence"/>
</dbReference>
<sequence>MNPPCEPIMPSPSVEQKAFILLLVLVTIAFFWILLPFYGAVFWAMVLAVVFAPLQRRLARRFGGRGNLSALLTLIVCLLVAILPVIFVISAVVAEGSRLYQRLESGELDIGAYVTNTIEMLPPFMQDQLDRFGVSNLEGLREQISKGAMAGSQYLATKVFVIGQMTFEFLIGFFIMLYLLFFLLRDGQTLARDIRTAVPLGDTTKRRLQIKFTRVVRATVKGNIVVAAVQGALGGLILWVLGLPSPLLWGALMAFLSLLPAVGAGLVWAPMAAYLLLSGSVWQGVTLSVFGVLVISLVDNILRPILVGKDTRMPDYLILTSTLGGLALLGLNGFVIGPLVAALFVASWNLFGSRKKTVRLPQ</sequence>
<evidence type="ECO:0000256" key="4">
    <source>
        <dbReference type="ARBA" id="ARBA00022989"/>
    </source>
</evidence>
<feature type="transmembrane region" description="Helical" evidence="6">
    <location>
        <begin position="247"/>
        <end position="268"/>
    </location>
</feature>
<feature type="transmembrane region" description="Helical" evidence="6">
    <location>
        <begin position="215"/>
        <end position="241"/>
    </location>
</feature>
<evidence type="ECO:0000256" key="5">
    <source>
        <dbReference type="ARBA" id="ARBA00023136"/>
    </source>
</evidence>
<evidence type="ECO:0000256" key="3">
    <source>
        <dbReference type="ARBA" id="ARBA00022692"/>
    </source>
</evidence>
<keyword evidence="8" id="KW-1185">Reference proteome</keyword>
<evidence type="ECO:0000256" key="1">
    <source>
        <dbReference type="ARBA" id="ARBA00004141"/>
    </source>
</evidence>
<feature type="transmembrane region" description="Helical" evidence="6">
    <location>
        <begin position="159"/>
        <end position="184"/>
    </location>
</feature>
<evidence type="ECO:0000256" key="6">
    <source>
        <dbReference type="SAM" id="Phobius"/>
    </source>
</evidence>
<accession>A0A1H0K1T3</accession>
<evidence type="ECO:0000313" key="7">
    <source>
        <dbReference type="EMBL" id="SDO49955.1"/>
    </source>
</evidence>
<reference evidence="8" key="1">
    <citation type="submission" date="2016-10" db="EMBL/GenBank/DDBJ databases">
        <authorList>
            <person name="Varghese N."/>
            <person name="Submissions S."/>
        </authorList>
    </citation>
    <scope>NUCLEOTIDE SEQUENCE [LARGE SCALE GENOMIC DNA]</scope>
    <source>
        <strain evidence="8">JCM 18416</strain>
    </source>
</reference>
<dbReference type="PANTHER" id="PTHR21716">
    <property type="entry name" value="TRANSMEMBRANE PROTEIN"/>
    <property type="match status" value="1"/>
</dbReference>
<comment type="subcellular location">
    <subcellularLocation>
        <location evidence="1">Membrane</location>
        <topology evidence="1">Multi-pass membrane protein</topology>
    </subcellularLocation>
</comment>
<gene>
    <name evidence="7" type="ORF">SAMN05216213_101170</name>
</gene>
<proteinExistence type="inferred from homology"/>
<dbReference type="PANTHER" id="PTHR21716:SF4">
    <property type="entry name" value="TRANSMEMBRANE PROTEIN 245"/>
    <property type="match status" value="1"/>
</dbReference>
<name>A0A1H0K1T3_9GAMM</name>
<feature type="transmembrane region" description="Helical" evidence="6">
    <location>
        <begin position="318"/>
        <end position="351"/>
    </location>
</feature>
<keyword evidence="5 6" id="KW-0472">Membrane</keyword>